<feature type="domain" description="C-type lectin" evidence="2">
    <location>
        <begin position="20"/>
        <end position="130"/>
    </location>
</feature>
<protein>
    <recommendedName>
        <fullName evidence="2">C-type lectin domain-containing protein</fullName>
    </recommendedName>
</protein>
<evidence type="ECO:0000313" key="4">
    <source>
        <dbReference type="Proteomes" id="UP000028760"/>
    </source>
</evidence>
<accession>A0A087XXN1</accession>
<dbReference type="AlphaFoldDB" id="A0A087XXN1"/>
<dbReference type="EMBL" id="AYCK01019064">
    <property type="status" value="NOT_ANNOTATED_CDS"/>
    <property type="molecule type" value="Genomic_DNA"/>
</dbReference>
<dbReference type="Pfam" id="PF00059">
    <property type="entry name" value="Lectin_C"/>
    <property type="match status" value="3"/>
</dbReference>
<reference evidence="4" key="1">
    <citation type="submission" date="2013-10" db="EMBL/GenBank/DDBJ databases">
        <authorList>
            <person name="Schartl M."/>
            <person name="Warren W."/>
        </authorList>
    </citation>
    <scope>NUCLEOTIDE SEQUENCE [LARGE SCALE GENOMIC DNA]</scope>
    <source>
        <strain evidence="4">female</strain>
    </source>
</reference>
<reference evidence="3" key="2">
    <citation type="submission" date="2025-08" db="UniProtKB">
        <authorList>
            <consortium name="Ensembl"/>
        </authorList>
    </citation>
    <scope>IDENTIFICATION</scope>
</reference>
<dbReference type="SUPFAM" id="SSF56436">
    <property type="entry name" value="C-type lectin-like"/>
    <property type="match status" value="3"/>
</dbReference>
<reference evidence="3" key="3">
    <citation type="submission" date="2025-09" db="UniProtKB">
        <authorList>
            <consortium name="Ensembl"/>
        </authorList>
    </citation>
    <scope>IDENTIFICATION</scope>
</reference>
<keyword evidence="1" id="KW-1015">Disulfide bond</keyword>
<dbReference type="PANTHER" id="PTHR45784">
    <property type="entry name" value="C-TYPE LECTIN DOMAIN FAMILY 20 MEMBER A-RELATED"/>
    <property type="match status" value="1"/>
</dbReference>
<sequence length="357" mass="41128">HFQLILSGLSSTSRPPELKYVFVDELKNWTEAQRFCRQTYTDLATLESQQDVEALNDMATSDEGRENVWIGLFRDSWKWVEAKNFSFRFWNEGNNEPGNNGTEECAAAHFGRSGQWEAWSCDQHKAFVCYSGSEVTFAFINANMNWTQAQSYCRNHYTDLARVRNMADIQEIQTLIPSGQRVWIGFHRAVWMWADGSRFSFSYWRSSEPNGPGENCTSADLGDSGQWEDWDCDVQTPFICHNGEYIIVDELKTWTEAQRYCRENHQDLATVTNMEDVRMLNDLATSAGRTSRAWIGLHEDVNSWRWSMPDQYQNQFRNWAAGEPNNRFGRESCGAFSADGSWYDASCSQTLGTVCFS</sequence>
<dbReference type="Ensembl" id="ENSPFOT00000010549.2">
    <property type="protein sequence ID" value="ENSPFOP00000010534.2"/>
    <property type="gene ID" value="ENSPFOG00000010521.2"/>
</dbReference>
<evidence type="ECO:0000259" key="2">
    <source>
        <dbReference type="PROSITE" id="PS50041"/>
    </source>
</evidence>
<dbReference type="OMA" id="PALWHEH"/>
<dbReference type="eggNOG" id="KOG4297">
    <property type="taxonomic scope" value="Eukaryota"/>
</dbReference>
<organism evidence="3 4">
    <name type="scientific">Poecilia formosa</name>
    <name type="common">Amazon molly</name>
    <name type="synonym">Limia formosa</name>
    <dbReference type="NCBI Taxonomy" id="48698"/>
    <lineage>
        <taxon>Eukaryota</taxon>
        <taxon>Metazoa</taxon>
        <taxon>Chordata</taxon>
        <taxon>Craniata</taxon>
        <taxon>Vertebrata</taxon>
        <taxon>Euteleostomi</taxon>
        <taxon>Actinopterygii</taxon>
        <taxon>Neopterygii</taxon>
        <taxon>Teleostei</taxon>
        <taxon>Neoteleostei</taxon>
        <taxon>Acanthomorphata</taxon>
        <taxon>Ovalentaria</taxon>
        <taxon>Atherinomorphae</taxon>
        <taxon>Cyprinodontiformes</taxon>
        <taxon>Poeciliidae</taxon>
        <taxon>Poeciliinae</taxon>
        <taxon>Poecilia</taxon>
    </lineage>
</organism>
<dbReference type="PROSITE" id="PS50041">
    <property type="entry name" value="C_TYPE_LECTIN_2"/>
    <property type="match status" value="3"/>
</dbReference>
<dbReference type="InterPro" id="IPR018378">
    <property type="entry name" value="C-type_lectin_CS"/>
</dbReference>
<dbReference type="InterPro" id="IPR016186">
    <property type="entry name" value="C-type_lectin-like/link_sf"/>
</dbReference>
<evidence type="ECO:0000313" key="3">
    <source>
        <dbReference type="Ensembl" id="ENSPFOP00000010534.2"/>
    </source>
</evidence>
<dbReference type="InterPro" id="IPR001304">
    <property type="entry name" value="C-type_lectin-like"/>
</dbReference>
<dbReference type="GeneTree" id="ENSGT01100000263473"/>
<dbReference type="EMBL" id="AYCK01019063">
    <property type="status" value="NOT_ANNOTATED_CDS"/>
    <property type="molecule type" value="Genomic_DNA"/>
</dbReference>
<dbReference type="SMART" id="SM00034">
    <property type="entry name" value="CLECT"/>
    <property type="match status" value="3"/>
</dbReference>
<name>A0A087XXN1_POEFO</name>
<keyword evidence="4" id="KW-1185">Reference proteome</keyword>
<dbReference type="Gene3D" id="3.10.100.10">
    <property type="entry name" value="Mannose-Binding Protein A, subunit A"/>
    <property type="match status" value="3"/>
</dbReference>
<proteinExistence type="predicted"/>
<feature type="domain" description="C-type lectin" evidence="2">
    <location>
        <begin position="129"/>
        <end position="241"/>
    </location>
</feature>
<dbReference type="STRING" id="48698.ENSPFOP00000010534"/>
<feature type="domain" description="C-type lectin" evidence="2">
    <location>
        <begin position="245"/>
        <end position="356"/>
    </location>
</feature>
<dbReference type="PROSITE" id="PS00615">
    <property type="entry name" value="C_TYPE_LECTIN_1"/>
    <property type="match status" value="2"/>
</dbReference>
<evidence type="ECO:0000256" key="1">
    <source>
        <dbReference type="ARBA" id="ARBA00023157"/>
    </source>
</evidence>
<dbReference type="InterPro" id="IPR016187">
    <property type="entry name" value="CTDL_fold"/>
</dbReference>
<dbReference type="PANTHER" id="PTHR45784:SF3">
    <property type="entry name" value="C-TYPE LECTIN DOMAIN FAMILY 4 MEMBER K-LIKE-RELATED"/>
    <property type="match status" value="1"/>
</dbReference>
<dbReference type="Proteomes" id="UP000028760">
    <property type="component" value="Unassembled WGS sequence"/>
</dbReference>